<evidence type="ECO:0000256" key="2">
    <source>
        <dbReference type="ARBA" id="ARBA00022737"/>
    </source>
</evidence>
<dbReference type="InterPro" id="IPR056884">
    <property type="entry name" value="NPHP3-like_N"/>
</dbReference>
<evidence type="ECO:0000313" key="7">
    <source>
        <dbReference type="Proteomes" id="UP000298030"/>
    </source>
</evidence>
<feature type="repeat" description="WD" evidence="3">
    <location>
        <begin position="1339"/>
        <end position="1380"/>
    </location>
</feature>
<dbReference type="Gene3D" id="2.130.10.10">
    <property type="entry name" value="YVTN repeat-like/Quinoprotein amine dehydrogenase"/>
    <property type="match status" value="6"/>
</dbReference>
<feature type="region of interest" description="Disordered" evidence="4">
    <location>
        <begin position="23"/>
        <end position="107"/>
    </location>
</feature>
<dbReference type="SUPFAM" id="SSF52540">
    <property type="entry name" value="P-loop containing nucleoside triphosphate hydrolases"/>
    <property type="match status" value="1"/>
</dbReference>
<evidence type="ECO:0000313" key="6">
    <source>
        <dbReference type="EMBL" id="TEB38578.1"/>
    </source>
</evidence>
<feature type="repeat" description="WD" evidence="3">
    <location>
        <begin position="962"/>
        <end position="1001"/>
    </location>
</feature>
<feature type="repeat" description="WD" evidence="3">
    <location>
        <begin position="1423"/>
        <end position="1464"/>
    </location>
</feature>
<keyword evidence="2" id="KW-0677">Repeat</keyword>
<feature type="repeat" description="WD" evidence="3">
    <location>
        <begin position="1044"/>
        <end position="1085"/>
    </location>
</feature>
<protein>
    <submittedName>
        <fullName evidence="6">WD40 repeat-like protein</fullName>
    </submittedName>
</protein>
<dbReference type="InterPro" id="IPR020472">
    <property type="entry name" value="WD40_PAC1"/>
</dbReference>
<feature type="repeat" description="WD" evidence="3">
    <location>
        <begin position="1128"/>
        <end position="1169"/>
    </location>
</feature>
<dbReference type="Gene3D" id="3.40.50.300">
    <property type="entry name" value="P-loop containing nucleotide triphosphate hydrolases"/>
    <property type="match status" value="1"/>
</dbReference>
<dbReference type="InterPro" id="IPR015943">
    <property type="entry name" value="WD40/YVTN_repeat-like_dom_sf"/>
</dbReference>
<feature type="compositionally biased region" description="Polar residues" evidence="4">
    <location>
        <begin position="55"/>
        <end position="78"/>
    </location>
</feature>
<dbReference type="PANTHER" id="PTHR19848:SF8">
    <property type="entry name" value="F-BOX AND WD REPEAT DOMAIN CONTAINING 7"/>
    <property type="match status" value="1"/>
</dbReference>
<feature type="repeat" description="WD" evidence="3">
    <location>
        <begin position="1297"/>
        <end position="1338"/>
    </location>
</feature>
<proteinExistence type="predicted"/>
<dbReference type="PRINTS" id="PR00320">
    <property type="entry name" value="GPROTEINBRPT"/>
</dbReference>
<dbReference type="SUPFAM" id="SSF50978">
    <property type="entry name" value="WD40 repeat-like"/>
    <property type="match status" value="2"/>
</dbReference>
<feature type="domain" description="NACHT" evidence="5">
    <location>
        <begin position="330"/>
        <end position="481"/>
    </location>
</feature>
<evidence type="ECO:0000259" key="5">
    <source>
        <dbReference type="PROSITE" id="PS50837"/>
    </source>
</evidence>
<dbReference type="InterPro" id="IPR001680">
    <property type="entry name" value="WD40_rpt"/>
</dbReference>
<name>A0A4Y7TXM0_COPMI</name>
<accession>A0A4Y7TXM0</accession>
<dbReference type="PROSITE" id="PS50837">
    <property type="entry name" value="NACHT"/>
    <property type="match status" value="1"/>
</dbReference>
<feature type="repeat" description="WD" evidence="3">
    <location>
        <begin position="1213"/>
        <end position="1245"/>
    </location>
</feature>
<dbReference type="PANTHER" id="PTHR19848">
    <property type="entry name" value="WD40 REPEAT PROTEIN"/>
    <property type="match status" value="1"/>
</dbReference>
<sequence length="1533" mass="167880">MEPPDPPKVSKVSRWFKGVTGNLKGGFKKLSHSSPTSRSSTPDPRIPRTNHRSEGPSSSNEVAEPTSKGTLQSASHSGNYKLPENSRLVGSLPDLPTEVREEERKPSSPWYTGIKATLAFVEKSSDVFPPLKSAVAAVNGILGVYDAFGDNQQEFSMLAERVKLVHTILSSSPQDAPQEFKDRRDGLGRTLEGLTTALAEKLDRSVLKRVAQSTDDQQEIVRLVREVSFAIEIAMFDVTIRNETLILQAIKGINWLRDSHGEEYRNIKEPIARIERGVAALYQAETLKNLGSVTNFAFSNGTRRRECVPGSRVGLLSEMLAWGIDRNTSHAFWLSGMAGTGKTAVTETFCSQLSKRRLLGASFFCSLTSHELSDVRLVIPTLAKALARARPEFGNALTAIIDEELSQDHDPLLMRIPDQYERLILDPAKEAFQDLNENVILAVDALDECKDHDALLEFLVVVLSMKPPAALKIFLTSRPESLIRASIESSASASRPQSCRLHDIERDIVRADIELFVNSELGRIIRPLQGAYQGNWPPPEIQTIVDQSGTLFIVAATIVRYIGDKAGNRIRRFQAYGNSNAPTLSGIQQLYHDILKAAFGPLDENEQKDVLACLSLLVTATRPLSIPEYAGMLGCSEGIIQEAFRSLHSVVQVPSYEDDAGVVSIYHASFIDFLTEHQFMTPAPTLSGLPWSVDRSEAHSMVTKHCFRVMNTHLRFNIANISSSFIFDSDDPHLQSDIERNILPELHYSCLSWSHHLSLSLPLPPFFTTLLNFLQLRVLFWIETMNLLGSATQCDPDLLRASEWAGKHEDGAAVFQELRDAGSFALYFSTSPASRSTPHLYFSSLATWPGRVLTWRKHFPGIPNFRNRGFQRSVSLMNFNVGSRVWAVAVSPDGKHIISGSEDGLIRLWDAQTGTQAKVLDGHSGAVHSVAFSKDGQCIASGSEGHLVCVWNVTTGEQEKVFRGHTGQVWSVAFSNDGKRIVSSDTTARVWDAITGEEQIVLQNHMGAIYSVVFSPDGALIVSGSEDRLVRLWNSTTGEQLKVLKGHKDRVKSLAFSSDSTRIVSGSDDKSLRLWDATTGEEERVIEGHTDWVRSVAFSSDNTRIVSGSGDRTARLWDVTTGKELKVLQGHMSPVESVTFSIDGRRVISGSADASVRVWDIAAGVEEDQALQGHAGTVFSVAFSKDSTWIASGSGDMSVRIWDGTTGELLKILEGHAGWVNSVAFSNNGTRIVSGSDDKSVLVWDAVIGQGQLELLGHTGAVYSATFSSDGTRIVSASMDATVRIWDAVTGEMQMVLEGHTWRVYSATFSSDGAQVASASGDRTVRIWDTAEGRQLKVLKGHTENVCSVAFSPDGTCIATGSADKSVRIWDVLTGKVRKVLKGHTKCVWSVVFSNDGTQIASGSWDNTVRVWDLETGKEQLALRGHPHQVLSVAFSRDGTRIVSGSADRTVRVWDLDGLSYTSELIENKPTGWLLSSDGQQNRLVYAPVALVPQSPCALVISGTPGISSYLSPLTFPSNAVGDNWQNCFTPSP</sequence>
<dbReference type="CDD" id="cd21037">
    <property type="entry name" value="MLKL_NTD"/>
    <property type="match status" value="1"/>
</dbReference>
<keyword evidence="7" id="KW-1185">Reference proteome</keyword>
<organism evidence="6 7">
    <name type="scientific">Coprinellus micaceus</name>
    <name type="common">Glistening ink-cap mushroom</name>
    <name type="synonym">Coprinus micaceus</name>
    <dbReference type="NCBI Taxonomy" id="71717"/>
    <lineage>
        <taxon>Eukaryota</taxon>
        <taxon>Fungi</taxon>
        <taxon>Dikarya</taxon>
        <taxon>Basidiomycota</taxon>
        <taxon>Agaricomycotina</taxon>
        <taxon>Agaricomycetes</taxon>
        <taxon>Agaricomycetidae</taxon>
        <taxon>Agaricales</taxon>
        <taxon>Agaricineae</taxon>
        <taxon>Psathyrellaceae</taxon>
        <taxon>Coprinellus</taxon>
    </lineage>
</organism>
<dbReference type="InterPro" id="IPR036322">
    <property type="entry name" value="WD40_repeat_dom_sf"/>
</dbReference>
<comment type="caution">
    <text evidence="6">The sequence shown here is derived from an EMBL/GenBank/DDBJ whole genome shotgun (WGS) entry which is preliminary data.</text>
</comment>
<evidence type="ECO:0000256" key="4">
    <source>
        <dbReference type="SAM" id="MobiDB-lite"/>
    </source>
</evidence>
<dbReference type="EMBL" id="QPFP01000002">
    <property type="protein sequence ID" value="TEB38578.1"/>
    <property type="molecule type" value="Genomic_DNA"/>
</dbReference>
<dbReference type="PROSITE" id="PS50082">
    <property type="entry name" value="WD_REPEATS_2"/>
    <property type="match status" value="14"/>
</dbReference>
<dbReference type="InterPro" id="IPR027417">
    <property type="entry name" value="P-loop_NTPase"/>
</dbReference>
<feature type="repeat" description="WD" evidence="3">
    <location>
        <begin position="1002"/>
        <end position="1043"/>
    </location>
</feature>
<dbReference type="InterPro" id="IPR019775">
    <property type="entry name" value="WD40_repeat_CS"/>
</dbReference>
<dbReference type="Pfam" id="PF24883">
    <property type="entry name" value="NPHP3_N"/>
    <property type="match status" value="1"/>
</dbReference>
<dbReference type="Pfam" id="PF00400">
    <property type="entry name" value="WD40"/>
    <property type="match status" value="14"/>
</dbReference>
<dbReference type="STRING" id="71717.A0A4Y7TXM0"/>
<feature type="repeat" description="WD" evidence="3">
    <location>
        <begin position="1255"/>
        <end position="1296"/>
    </location>
</feature>
<evidence type="ECO:0000256" key="1">
    <source>
        <dbReference type="ARBA" id="ARBA00022574"/>
    </source>
</evidence>
<feature type="repeat" description="WD" evidence="3">
    <location>
        <begin position="920"/>
        <end position="961"/>
    </location>
</feature>
<keyword evidence="1 3" id="KW-0853">WD repeat</keyword>
<dbReference type="Proteomes" id="UP000298030">
    <property type="component" value="Unassembled WGS sequence"/>
</dbReference>
<feature type="repeat" description="WD" evidence="3">
    <location>
        <begin position="1171"/>
        <end position="1212"/>
    </location>
</feature>
<dbReference type="OrthoDB" id="538223at2759"/>
<dbReference type="SMART" id="SM00320">
    <property type="entry name" value="WD40"/>
    <property type="match status" value="14"/>
</dbReference>
<feature type="compositionally biased region" description="Low complexity" evidence="4">
    <location>
        <begin position="32"/>
        <end position="43"/>
    </location>
</feature>
<dbReference type="InterPro" id="IPR007111">
    <property type="entry name" value="NACHT_NTPase"/>
</dbReference>
<evidence type="ECO:0000256" key="3">
    <source>
        <dbReference type="PROSITE-ProRule" id="PRU00221"/>
    </source>
</evidence>
<reference evidence="6 7" key="1">
    <citation type="journal article" date="2019" name="Nat. Ecol. Evol.">
        <title>Megaphylogeny resolves global patterns of mushroom evolution.</title>
        <authorList>
            <person name="Varga T."/>
            <person name="Krizsan K."/>
            <person name="Foldi C."/>
            <person name="Dima B."/>
            <person name="Sanchez-Garcia M."/>
            <person name="Sanchez-Ramirez S."/>
            <person name="Szollosi G.J."/>
            <person name="Szarkandi J.G."/>
            <person name="Papp V."/>
            <person name="Albert L."/>
            <person name="Andreopoulos W."/>
            <person name="Angelini C."/>
            <person name="Antonin V."/>
            <person name="Barry K.W."/>
            <person name="Bougher N.L."/>
            <person name="Buchanan P."/>
            <person name="Buyck B."/>
            <person name="Bense V."/>
            <person name="Catcheside P."/>
            <person name="Chovatia M."/>
            <person name="Cooper J."/>
            <person name="Damon W."/>
            <person name="Desjardin D."/>
            <person name="Finy P."/>
            <person name="Geml J."/>
            <person name="Haridas S."/>
            <person name="Hughes K."/>
            <person name="Justo A."/>
            <person name="Karasinski D."/>
            <person name="Kautmanova I."/>
            <person name="Kiss B."/>
            <person name="Kocsube S."/>
            <person name="Kotiranta H."/>
            <person name="LaButti K.M."/>
            <person name="Lechner B.E."/>
            <person name="Liimatainen K."/>
            <person name="Lipzen A."/>
            <person name="Lukacs Z."/>
            <person name="Mihaltcheva S."/>
            <person name="Morgado L.N."/>
            <person name="Niskanen T."/>
            <person name="Noordeloos M.E."/>
            <person name="Ohm R.A."/>
            <person name="Ortiz-Santana B."/>
            <person name="Ovrebo C."/>
            <person name="Racz N."/>
            <person name="Riley R."/>
            <person name="Savchenko A."/>
            <person name="Shiryaev A."/>
            <person name="Soop K."/>
            <person name="Spirin V."/>
            <person name="Szebenyi C."/>
            <person name="Tomsovsky M."/>
            <person name="Tulloss R.E."/>
            <person name="Uehling J."/>
            <person name="Grigoriev I.V."/>
            <person name="Vagvolgyi C."/>
            <person name="Papp T."/>
            <person name="Martin F.M."/>
            <person name="Miettinen O."/>
            <person name="Hibbett D.S."/>
            <person name="Nagy L.G."/>
        </authorList>
    </citation>
    <scope>NUCLEOTIDE SEQUENCE [LARGE SCALE GENOMIC DNA]</scope>
    <source>
        <strain evidence="6 7">FP101781</strain>
    </source>
</reference>
<feature type="repeat" description="WD" evidence="3">
    <location>
        <begin position="885"/>
        <end position="919"/>
    </location>
</feature>
<feature type="compositionally biased region" description="Basic and acidic residues" evidence="4">
    <location>
        <begin position="97"/>
        <end position="106"/>
    </location>
</feature>
<dbReference type="InterPro" id="IPR059179">
    <property type="entry name" value="MLKL-like_MCAfunc"/>
</dbReference>
<dbReference type="PROSITE" id="PS50294">
    <property type="entry name" value="WD_REPEATS_REGION"/>
    <property type="match status" value="13"/>
</dbReference>
<gene>
    <name evidence="6" type="ORF">FA13DRAFT_1724521</name>
</gene>
<dbReference type="CDD" id="cd00200">
    <property type="entry name" value="WD40"/>
    <property type="match status" value="2"/>
</dbReference>
<feature type="repeat" description="WD" evidence="3">
    <location>
        <begin position="1381"/>
        <end position="1422"/>
    </location>
</feature>
<feature type="repeat" description="WD" evidence="3">
    <location>
        <begin position="1086"/>
        <end position="1127"/>
    </location>
</feature>
<dbReference type="PROSITE" id="PS00678">
    <property type="entry name" value="WD_REPEATS_1"/>
    <property type="match status" value="8"/>
</dbReference>